<sequence>MTANPKISHSSSSGFTLVEVLMAMLVMTVGLLGLLQSVNVAYQQNLKDQLRKEAVQVAEARMHDWCREPFDRITSAGTATIYESHEKVVGGTRWQYEVSRKLQPVGTATKKLCVGVIWSIRGTKNSHEIFVLRTRRKGE</sequence>
<name>A0ABX8J1H3_9BACT</name>
<proteinExistence type="predicted"/>
<organism evidence="2 3">
    <name type="scientific">Geomonas oryzisoli</name>
    <dbReference type="NCBI Taxonomy" id="2847992"/>
    <lineage>
        <taxon>Bacteria</taxon>
        <taxon>Pseudomonadati</taxon>
        <taxon>Thermodesulfobacteriota</taxon>
        <taxon>Desulfuromonadia</taxon>
        <taxon>Geobacterales</taxon>
        <taxon>Geobacteraceae</taxon>
        <taxon>Geomonas</taxon>
    </lineage>
</organism>
<dbReference type="NCBIfam" id="TIGR02532">
    <property type="entry name" value="IV_pilin_GFxxxE"/>
    <property type="match status" value="1"/>
</dbReference>
<keyword evidence="1" id="KW-1133">Transmembrane helix</keyword>
<keyword evidence="1" id="KW-0812">Transmembrane</keyword>
<protein>
    <submittedName>
        <fullName evidence="2">Prepilin-type N-terminal cleavage/methylation domain-containing protein</fullName>
    </submittedName>
</protein>
<evidence type="ECO:0000256" key="1">
    <source>
        <dbReference type="SAM" id="Phobius"/>
    </source>
</evidence>
<reference evidence="2 3" key="1">
    <citation type="submission" date="2021-06" db="EMBL/GenBank/DDBJ databases">
        <title>Gemonas diversity in paddy soil.</title>
        <authorList>
            <person name="Liu G."/>
        </authorList>
    </citation>
    <scope>NUCLEOTIDE SEQUENCE [LARGE SCALE GENOMIC DNA]</scope>
    <source>
        <strain evidence="2 3">RG10</strain>
    </source>
</reference>
<keyword evidence="1" id="KW-0472">Membrane</keyword>
<dbReference type="Pfam" id="PF07963">
    <property type="entry name" value="N_methyl"/>
    <property type="match status" value="1"/>
</dbReference>
<keyword evidence="3" id="KW-1185">Reference proteome</keyword>
<dbReference type="EMBL" id="CP076723">
    <property type="protein sequence ID" value="QWV92028.1"/>
    <property type="molecule type" value="Genomic_DNA"/>
</dbReference>
<dbReference type="PROSITE" id="PS00409">
    <property type="entry name" value="PROKAR_NTER_METHYL"/>
    <property type="match status" value="1"/>
</dbReference>
<evidence type="ECO:0000313" key="2">
    <source>
        <dbReference type="EMBL" id="QWV92028.1"/>
    </source>
</evidence>
<evidence type="ECO:0000313" key="3">
    <source>
        <dbReference type="Proteomes" id="UP000683557"/>
    </source>
</evidence>
<gene>
    <name evidence="2" type="ORF">KP004_12420</name>
</gene>
<dbReference type="Proteomes" id="UP000683557">
    <property type="component" value="Chromosome"/>
</dbReference>
<feature type="transmembrane region" description="Helical" evidence="1">
    <location>
        <begin position="20"/>
        <end position="42"/>
    </location>
</feature>
<accession>A0ABX8J1H3</accession>
<dbReference type="InterPro" id="IPR012902">
    <property type="entry name" value="N_methyl_site"/>
</dbReference>